<evidence type="ECO:0000313" key="3">
    <source>
        <dbReference type="Proteomes" id="UP001157156"/>
    </source>
</evidence>
<dbReference type="InterPro" id="IPR016162">
    <property type="entry name" value="Ald_DH_N"/>
</dbReference>
<dbReference type="EMBL" id="BSPV01000003">
    <property type="protein sequence ID" value="GLT13488.1"/>
    <property type="molecule type" value="Genomic_DNA"/>
</dbReference>
<keyword evidence="1" id="KW-0560">Oxidoreductase</keyword>
<accession>A0ABQ6EK54</accession>
<comment type="caution">
    <text evidence="2">The sequence shown here is derived from an EMBL/GenBank/DDBJ whole genome shotgun (WGS) entry which is preliminary data.</text>
</comment>
<proteinExistence type="predicted"/>
<keyword evidence="3" id="KW-1185">Reference proteome</keyword>
<dbReference type="SUPFAM" id="SSF53720">
    <property type="entry name" value="ALDH-like"/>
    <property type="match status" value="1"/>
</dbReference>
<dbReference type="RefSeq" id="WP_089123901.1">
    <property type="nucleotide sequence ID" value="NZ_BSPV01000003.1"/>
</dbReference>
<dbReference type="Proteomes" id="UP001157156">
    <property type="component" value="Unassembled WGS sequence"/>
</dbReference>
<gene>
    <name evidence="2" type="ORF">GCM10007931_04620</name>
</gene>
<name>A0ABQ6EK54_9VIBR</name>
<dbReference type="Gene3D" id="3.40.605.10">
    <property type="entry name" value="Aldehyde Dehydrogenase, Chain A, domain 1"/>
    <property type="match status" value="1"/>
</dbReference>
<sequence length="242" mass="26663">MQTITRFSEVTFFDANTAWEQWNLTEYTFKSECLRSVSRNLEETQPALSAVMNFHLQQANERLSEPKLMPGPTGETNELYTAGRGICALIVEPGMPWVAVIAPFTAALIAGNAVLICCDDKALNQCLENAISNVLPAHLVHIVAYDSYQSVIEADIRLTAFVGRTKTQRSINADLAHKKGAIVPFIAETLADENTQDRCDSLSLVQAHDPSFVLRFITERTRTINITAVGGNATLLELGNQH</sequence>
<dbReference type="InterPro" id="IPR016161">
    <property type="entry name" value="Ald_DH/histidinol_DH"/>
</dbReference>
<evidence type="ECO:0000313" key="2">
    <source>
        <dbReference type="EMBL" id="GLT13488.1"/>
    </source>
</evidence>
<protein>
    <submittedName>
        <fullName evidence="2">1-pyrroline-5-carboxylate dehydrogenase</fullName>
    </submittedName>
</protein>
<organism evidence="2 3">
    <name type="scientific">Vibrio algivorus</name>
    <dbReference type="NCBI Taxonomy" id="1667024"/>
    <lineage>
        <taxon>Bacteria</taxon>
        <taxon>Pseudomonadati</taxon>
        <taxon>Pseudomonadota</taxon>
        <taxon>Gammaproteobacteria</taxon>
        <taxon>Vibrionales</taxon>
        <taxon>Vibrionaceae</taxon>
        <taxon>Vibrio</taxon>
    </lineage>
</organism>
<reference evidence="3" key="1">
    <citation type="journal article" date="2019" name="Int. J. Syst. Evol. Microbiol.">
        <title>The Global Catalogue of Microorganisms (GCM) 10K type strain sequencing project: providing services to taxonomists for standard genome sequencing and annotation.</title>
        <authorList>
            <consortium name="The Broad Institute Genomics Platform"/>
            <consortium name="The Broad Institute Genome Sequencing Center for Infectious Disease"/>
            <person name="Wu L."/>
            <person name="Ma J."/>
        </authorList>
    </citation>
    <scope>NUCLEOTIDE SEQUENCE [LARGE SCALE GENOMIC DNA]</scope>
    <source>
        <strain evidence="3">NBRC 111146</strain>
    </source>
</reference>
<evidence type="ECO:0000256" key="1">
    <source>
        <dbReference type="ARBA" id="ARBA00023002"/>
    </source>
</evidence>